<dbReference type="PANTHER" id="PTHR12199:SF3">
    <property type="entry name" value="INTERPHOTORECEPTOR MATRIX PROTEOGLYCAN 1"/>
    <property type="match status" value="1"/>
</dbReference>
<evidence type="ECO:0000256" key="9">
    <source>
        <dbReference type="ARBA" id="ARBA00022981"/>
    </source>
</evidence>
<keyword evidence="10" id="KW-0675">Receptor</keyword>
<evidence type="ECO:0000256" key="7">
    <source>
        <dbReference type="ARBA" id="ARBA00022729"/>
    </source>
</evidence>
<dbReference type="InterPro" id="IPR000082">
    <property type="entry name" value="SEA_dom"/>
</dbReference>
<dbReference type="GO" id="GO:0001750">
    <property type="term" value="C:photoreceptor outer segment"/>
    <property type="evidence" value="ECO:0007669"/>
    <property type="project" value="UniProtKB-SubCell"/>
</dbReference>
<reference evidence="19 20" key="1">
    <citation type="journal article" date="2011" name="Proc. Natl. Acad. Sci. U.S.A.">
        <title>Genetic diversity and population structure of the endangered marsupial Sarcophilus harrisii (Tasmanian devil).</title>
        <authorList>
            <person name="Miller W."/>
            <person name="Hayes V.M."/>
            <person name="Ratan A."/>
            <person name="Petersen D.C."/>
            <person name="Wittekindt N.E."/>
            <person name="Miller J."/>
            <person name="Walenz B."/>
            <person name="Knight J."/>
            <person name="Qi J."/>
            <person name="Zhao F."/>
            <person name="Wang Q."/>
            <person name="Bedoya-Reina O.C."/>
            <person name="Katiyar N."/>
            <person name="Tomsho L.P."/>
            <person name="Kasson L.M."/>
            <person name="Hardie R.A."/>
            <person name="Woodbridge P."/>
            <person name="Tindall E.A."/>
            <person name="Bertelsen M.F."/>
            <person name="Dixon D."/>
            <person name="Pyecroft S."/>
            <person name="Helgen K.M."/>
            <person name="Lesk A.M."/>
            <person name="Pringle T.H."/>
            <person name="Patterson N."/>
            <person name="Zhang Y."/>
            <person name="Kreiss A."/>
            <person name="Woods G.M."/>
            <person name="Jones M.E."/>
            <person name="Schuster S.C."/>
        </authorList>
    </citation>
    <scope>NUCLEOTIDE SEQUENCE [LARGE SCALE GENOMIC DNA]</scope>
</reference>
<feature type="domain" description="SEA" evidence="18">
    <location>
        <begin position="200"/>
        <end position="325"/>
    </location>
</feature>
<keyword evidence="9" id="KW-0730">Sialic acid</keyword>
<evidence type="ECO:0000256" key="2">
    <source>
        <dbReference type="ARBA" id="ARBA00004504"/>
    </source>
</evidence>
<organism evidence="19 20">
    <name type="scientific">Sarcophilus harrisii</name>
    <name type="common">Tasmanian devil</name>
    <name type="synonym">Sarcophilus laniarius</name>
    <dbReference type="NCBI Taxonomy" id="9305"/>
    <lineage>
        <taxon>Eukaryota</taxon>
        <taxon>Metazoa</taxon>
        <taxon>Chordata</taxon>
        <taxon>Craniata</taxon>
        <taxon>Vertebrata</taxon>
        <taxon>Euteleostomi</taxon>
        <taxon>Mammalia</taxon>
        <taxon>Metatheria</taxon>
        <taxon>Dasyuromorphia</taxon>
        <taxon>Dasyuridae</taxon>
        <taxon>Sarcophilus</taxon>
    </lineage>
</organism>
<reference evidence="19" key="3">
    <citation type="submission" date="2025-09" db="UniProtKB">
        <authorList>
            <consortium name="Ensembl"/>
        </authorList>
    </citation>
    <scope>IDENTIFICATION</scope>
</reference>
<keyword evidence="11" id="KW-0325">Glycoprotein</keyword>
<dbReference type="GO" id="GO:0007601">
    <property type="term" value="P:visual perception"/>
    <property type="evidence" value="ECO:0007669"/>
    <property type="project" value="InterPro"/>
</dbReference>
<evidence type="ECO:0000256" key="16">
    <source>
        <dbReference type="ARBA" id="ARBA00045407"/>
    </source>
</evidence>
<dbReference type="PROSITE" id="PS50024">
    <property type="entry name" value="SEA"/>
    <property type="match status" value="2"/>
</dbReference>
<dbReference type="GeneTree" id="ENSGT00530000063503"/>
<name>G3WK93_SARHA</name>
<evidence type="ECO:0000256" key="13">
    <source>
        <dbReference type="ARBA" id="ARBA00023290"/>
    </source>
</evidence>
<dbReference type="PANTHER" id="PTHR12199">
    <property type="entry name" value="INTERPHOTORECEPTOR MATRIX PROTEOGLYCAN"/>
    <property type="match status" value="1"/>
</dbReference>
<dbReference type="InterPro" id="IPR036364">
    <property type="entry name" value="SEA_dom_sf"/>
</dbReference>
<dbReference type="Ensembl" id="ENSSHAT00000015977.2">
    <property type="protein sequence ID" value="ENSSHAP00000015848.2"/>
    <property type="gene ID" value="ENSSHAG00000013502.2"/>
</dbReference>
<evidence type="ECO:0000256" key="15">
    <source>
        <dbReference type="ARBA" id="ARBA00042018"/>
    </source>
</evidence>
<dbReference type="GO" id="GO:0001917">
    <property type="term" value="C:photoreceptor inner segment"/>
    <property type="evidence" value="ECO:0007669"/>
    <property type="project" value="UniProtKB-SubCell"/>
</dbReference>
<comment type="function">
    <text evidence="16">Chondroitin sulfate-, heparin- and hyaluronan-binding protein. May serve to form a basic macromolecular scaffold comprising the insoluble interphotoreceptor matrix.</text>
</comment>
<evidence type="ECO:0000256" key="5">
    <source>
        <dbReference type="ARBA" id="ARBA00022530"/>
    </source>
</evidence>
<evidence type="ECO:0000313" key="20">
    <source>
        <dbReference type="Proteomes" id="UP000007648"/>
    </source>
</evidence>
<evidence type="ECO:0000313" key="19">
    <source>
        <dbReference type="Ensembl" id="ENSSHAP00000015848.2"/>
    </source>
</evidence>
<keyword evidence="20" id="KW-1185">Reference proteome</keyword>
<keyword evidence="5" id="KW-0272">Extracellular matrix</keyword>
<evidence type="ECO:0000259" key="18">
    <source>
        <dbReference type="PROSITE" id="PS50024"/>
    </source>
</evidence>
<keyword evidence="7" id="KW-0732">Signal</keyword>
<comment type="subcellular location">
    <subcellularLocation>
        <location evidence="2">Cell projection</location>
        <location evidence="2">Cilium</location>
        <location evidence="2">Photoreceptor outer segment</location>
    </subcellularLocation>
    <subcellularLocation>
        <location evidence="1">Photoreceptor inner segment</location>
    </subcellularLocation>
    <subcellularLocation>
        <location evidence="3">Secreted</location>
        <location evidence="3">Extracellular space</location>
        <location evidence="3">Extracellular matrix</location>
        <location evidence="3">Interphotoreceptor matrix</location>
    </subcellularLocation>
</comment>
<evidence type="ECO:0000256" key="17">
    <source>
        <dbReference type="SAM" id="MobiDB-lite"/>
    </source>
</evidence>
<dbReference type="SUPFAM" id="SSF82671">
    <property type="entry name" value="SEA domain"/>
    <property type="match status" value="2"/>
</dbReference>
<dbReference type="GO" id="GO:0005540">
    <property type="term" value="F:hyaluronic acid binding"/>
    <property type="evidence" value="ECO:0007669"/>
    <property type="project" value="UniProtKB-KW"/>
</dbReference>
<dbReference type="FunCoup" id="G3WK93">
    <property type="interactions" value="37"/>
</dbReference>
<dbReference type="Proteomes" id="UP000007648">
    <property type="component" value="Unassembled WGS sequence"/>
</dbReference>
<dbReference type="SMART" id="SM00200">
    <property type="entry name" value="SEA"/>
    <property type="match status" value="2"/>
</dbReference>
<dbReference type="eggNOG" id="ENOG502QTXX">
    <property type="taxonomic scope" value="Eukaryota"/>
</dbReference>
<evidence type="ECO:0000256" key="11">
    <source>
        <dbReference type="ARBA" id="ARBA00023180"/>
    </source>
</evidence>
<sequence>PTLELKRYSFKTCFILSNYLEDASSFDNSGRIAKVSRVSTIRRIFDLTKHRSKRSISFPTGIKICPQESVKQILADLQAYYRLRVCQEAVWEAYRIFLDRIPDTSEYQNWVSACQRETYCIFDIGGTFINSQEFQELLQQLSSSVFMCVIFFEVSAGAASFSPLPFTSTSNGSLLNKLFNDTKTPDIETEITNIISEGPMEEMLEFSVNLANQKFKAELNDPKSPYYQELAAKFQHQMQKILKTLPGFKEIHVLGFRPKKERDGSSSTVARQLVIFKRDSSERGRPSGNLSTIHPNEIENERKSESSKEEEELQESSLTSARLQQLITIALEEDNSLELETIPFTEGQSVVIAVGLASDETVMTPVREFPDIMESSGDTSAETIDSLWSPFGSASPTQMESLPFFTGWSDFSQTEQAGIFPIGQQWDQTTTDQTTLLPGIASSIYSQSISQTTISSVTSGSSPHISGTQANVQGLDRIDEVMVDVGYSFTPEASSVDTTLTSTLKYITTSSMTTVTKGKELVVFFSLRVTNVPFSNDLFNKSSQEYQDLEQQFIQLLLPYLSSNLTGFKHLEILNFRNGSVIVNSKIKFAKSVPYNITEAVYCVLEEFCSTAAQQLNLHVDTYSLNIEPADQADPCKFMACDEFSQCVKNEWTKEAECLCKPGFVSQDGLPCQSLCNMDPSLCENGGKCELVPGKGAVCRKTITYFYIQKVEGVKYANAESHNGTVERTLSTRLTIHSLTQFSYYPLTKV</sequence>
<dbReference type="Pfam" id="PF01390">
    <property type="entry name" value="SEA"/>
    <property type="match status" value="2"/>
</dbReference>
<dbReference type="InterPro" id="IPR039861">
    <property type="entry name" value="IMPG"/>
</dbReference>
<keyword evidence="6" id="KW-0358">Heparin-binding</keyword>
<proteinExistence type="predicted"/>
<evidence type="ECO:0000256" key="12">
    <source>
        <dbReference type="ARBA" id="ARBA00023273"/>
    </source>
</evidence>
<protein>
    <recommendedName>
        <fullName evidence="14">Interphotoreceptor matrix proteoglycan 1</fullName>
    </recommendedName>
    <alternativeName>
        <fullName evidence="15">Sialoprotein associated with cones and rods</fullName>
    </alternativeName>
</protein>
<keyword evidence="12" id="KW-0966">Cell projection</keyword>
<keyword evidence="4" id="KW-0964">Secreted</keyword>
<dbReference type="Gene3D" id="3.30.70.960">
    <property type="entry name" value="SEA domain"/>
    <property type="match status" value="2"/>
</dbReference>
<feature type="compositionally biased region" description="Basic and acidic residues" evidence="17">
    <location>
        <begin position="296"/>
        <end position="307"/>
    </location>
</feature>
<reference evidence="19" key="2">
    <citation type="submission" date="2025-08" db="UniProtKB">
        <authorList>
            <consortium name="Ensembl"/>
        </authorList>
    </citation>
    <scope>IDENTIFICATION</scope>
</reference>
<accession>G3WK93</accession>
<evidence type="ECO:0000256" key="1">
    <source>
        <dbReference type="ARBA" id="ARBA00004437"/>
    </source>
</evidence>
<dbReference type="InParanoid" id="G3WK93"/>
<dbReference type="HOGENOM" id="CLU_005111_1_0_1"/>
<evidence type="ECO:0000256" key="8">
    <source>
        <dbReference type="ARBA" id="ARBA00022737"/>
    </source>
</evidence>
<feature type="region of interest" description="Disordered" evidence="17">
    <location>
        <begin position="280"/>
        <end position="319"/>
    </location>
</feature>
<evidence type="ECO:0000256" key="14">
    <source>
        <dbReference type="ARBA" id="ARBA00040753"/>
    </source>
</evidence>
<evidence type="ECO:0000256" key="6">
    <source>
        <dbReference type="ARBA" id="ARBA00022674"/>
    </source>
</evidence>
<evidence type="ECO:0000256" key="10">
    <source>
        <dbReference type="ARBA" id="ARBA00023170"/>
    </source>
</evidence>
<evidence type="ECO:0000256" key="4">
    <source>
        <dbReference type="ARBA" id="ARBA00022525"/>
    </source>
</evidence>
<feature type="domain" description="SEA" evidence="18">
    <location>
        <begin position="519"/>
        <end position="632"/>
    </location>
</feature>
<dbReference type="STRING" id="9305.ENSSHAP00000015848"/>
<dbReference type="GO" id="GO:0033165">
    <property type="term" value="C:interphotoreceptor matrix"/>
    <property type="evidence" value="ECO:0007669"/>
    <property type="project" value="UniProtKB-SubCell"/>
</dbReference>
<dbReference type="AlphaFoldDB" id="G3WK93"/>
<keyword evidence="13" id="KW-0373">Hyaluronic acid</keyword>
<keyword evidence="8" id="KW-0677">Repeat</keyword>
<dbReference type="GO" id="GO:0008201">
    <property type="term" value="F:heparin binding"/>
    <property type="evidence" value="ECO:0007669"/>
    <property type="project" value="UniProtKB-KW"/>
</dbReference>
<evidence type="ECO:0000256" key="3">
    <source>
        <dbReference type="ARBA" id="ARBA00004593"/>
    </source>
</evidence>